<organism evidence="2 3">
    <name type="scientific">Exophiala bonariae</name>
    <dbReference type="NCBI Taxonomy" id="1690606"/>
    <lineage>
        <taxon>Eukaryota</taxon>
        <taxon>Fungi</taxon>
        <taxon>Dikarya</taxon>
        <taxon>Ascomycota</taxon>
        <taxon>Pezizomycotina</taxon>
        <taxon>Eurotiomycetes</taxon>
        <taxon>Chaetothyriomycetidae</taxon>
        <taxon>Chaetothyriales</taxon>
        <taxon>Herpotrichiellaceae</taxon>
        <taxon>Exophiala</taxon>
    </lineage>
</organism>
<reference evidence="2 3" key="1">
    <citation type="submission" date="2023-08" db="EMBL/GenBank/DDBJ databases">
        <title>Black Yeasts Isolated from many extreme environments.</title>
        <authorList>
            <person name="Coleine C."/>
            <person name="Stajich J.E."/>
            <person name="Selbmann L."/>
        </authorList>
    </citation>
    <scope>NUCLEOTIDE SEQUENCE [LARGE SCALE GENOMIC DNA]</scope>
    <source>
        <strain evidence="2 3">CCFEE 5792</strain>
    </source>
</reference>
<gene>
    <name evidence="2" type="ORF">LTR84_008952</name>
</gene>
<dbReference type="EMBL" id="JAVRRD010000034">
    <property type="protein sequence ID" value="KAK5045859.1"/>
    <property type="molecule type" value="Genomic_DNA"/>
</dbReference>
<evidence type="ECO:0000259" key="1">
    <source>
        <dbReference type="Pfam" id="PF08241"/>
    </source>
</evidence>
<name>A0AAV9MVY2_9EURO</name>
<comment type="caution">
    <text evidence="2">The sequence shown here is derived from an EMBL/GenBank/DDBJ whole genome shotgun (WGS) entry which is preliminary data.</text>
</comment>
<evidence type="ECO:0000313" key="2">
    <source>
        <dbReference type="EMBL" id="KAK5045859.1"/>
    </source>
</evidence>
<dbReference type="AlphaFoldDB" id="A0AAV9MVY2"/>
<dbReference type="Pfam" id="PF08241">
    <property type="entry name" value="Methyltransf_11"/>
    <property type="match status" value="1"/>
</dbReference>
<dbReference type="GO" id="GO:0008757">
    <property type="term" value="F:S-adenosylmethionine-dependent methyltransferase activity"/>
    <property type="evidence" value="ECO:0007669"/>
    <property type="project" value="InterPro"/>
</dbReference>
<dbReference type="Proteomes" id="UP001358417">
    <property type="component" value="Unassembled WGS sequence"/>
</dbReference>
<keyword evidence="3" id="KW-1185">Reference proteome</keyword>
<proteinExistence type="predicted"/>
<dbReference type="InterPro" id="IPR013216">
    <property type="entry name" value="Methyltransf_11"/>
</dbReference>
<evidence type="ECO:0000313" key="3">
    <source>
        <dbReference type="Proteomes" id="UP001358417"/>
    </source>
</evidence>
<dbReference type="GeneID" id="89977114"/>
<dbReference type="InterPro" id="IPR029063">
    <property type="entry name" value="SAM-dependent_MTases_sf"/>
</dbReference>
<dbReference type="RefSeq" id="XP_064701470.1">
    <property type="nucleotide sequence ID" value="XM_064852495.1"/>
</dbReference>
<dbReference type="InterPro" id="IPR051052">
    <property type="entry name" value="Diverse_substrate_MTase"/>
</dbReference>
<sequence length="351" mass="38158">MATSTNPPTRTGTQHQEEATFRNYDSSAAVKYAQYRFGWSEAFIQDNVIKPHISAGGELNVLVDIGCGPGNSTRCLAPHFQAVLGVDPSPAMVEAARAIPAAVAASTTASGEPIRYEVGRAEELHALPALVELWADKHGKECVDVITAATAAHWFDMAPFWASAAQILKPGGSLVLWGGGGFYVDPATTPNYAKVQRVLDDFENIVLAPFATEGNILVREIYAGLPLPWDCVGGGEGDADPKLKELLGMFDKEKFERREFNKDGKVAPGEAFVKGWKADFDAIRMSMGTASPVQRWREAYAEQVKSGEVEDLVDKLVRQVKELFDEVEEGKGRTWVDCGTSVGLLIVKKKK</sequence>
<dbReference type="CDD" id="cd02440">
    <property type="entry name" value="AdoMet_MTases"/>
    <property type="match status" value="1"/>
</dbReference>
<dbReference type="SUPFAM" id="SSF53335">
    <property type="entry name" value="S-adenosyl-L-methionine-dependent methyltransferases"/>
    <property type="match status" value="1"/>
</dbReference>
<dbReference type="PANTHER" id="PTHR44942">
    <property type="entry name" value="METHYLTRANSF_11 DOMAIN-CONTAINING PROTEIN"/>
    <property type="match status" value="1"/>
</dbReference>
<dbReference type="Gene3D" id="3.40.50.150">
    <property type="entry name" value="Vaccinia Virus protein VP39"/>
    <property type="match status" value="1"/>
</dbReference>
<dbReference type="PANTHER" id="PTHR44942:SF10">
    <property type="entry name" value="METHYLTRANSFERASE TYPE 11 DOMAIN-CONTAINING PROTEIN"/>
    <property type="match status" value="1"/>
</dbReference>
<protein>
    <recommendedName>
        <fullName evidence="1">Methyltransferase type 11 domain-containing protein</fullName>
    </recommendedName>
</protein>
<accession>A0AAV9MVY2</accession>
<feature type="domain" description="Methyltransferase type 11" evidence="1">
    <location>
        <begin position="63"/>
        <end position="176"/>
    </location>
</feature>